<dbReference type="GO" id="GO:0030322">
    <property type="term" value="P:stabilization of membrane potential"/>
    <property type="evidence" value="ECO:0007669"/>
    <property type="project" value="TreeGrafter"/>
</dbReference>
<dbReference type="Gene3D" id="1.10.287.70">
    <property type="match status" value="1"/>
</dbReference>
<keyword evidence="3 8" id="KW-0812">Transmembrane</keyword>
<evidence type="ECO:0000313" key="12">
    <source>
        <dbReference type="WBParaSite" id="nRc.2.0.1.t37641-RA"/>
    </source>
</evidence>
<evidence type="ECO:0000256" key="8">
    <source>
        <dbReference type="RuleBase" id="RU003857"/>
    </source>
</evidence>
<dbReference type="AlphaFoldDB" id="A0A915KI16"/>
<feature type="transmembrane region" description="Helical" evidence="9">
    <location>
        <begin position="46"/>
        <end position="72"/>
    </location>
</feature>
<evidence type="ECO:0000256" key="4">
    <source>
        <dbReference type="ARBA" id="ARBA00022989"/>
    </source>
</evidence>
<dbReference type="InterPro" id="IPR013099">
    <property type="entry name" value="K_chnl_dom"/>
</dbReference>
<comment type="similarity">
    <text evidence="8">Belongs to the two pore domain potassium channel (TC 1.A.1.8) family.</text>
</comment>
<accession>A0A915KI16</accession>
<keyword evidence="5 8" id="KW-0406">Ion transport</keyword>
<organism evidence="11 12">
    <name type="scientific">Romanomermis culicivorax</name>
    <name type="common">Nematode worm</name>
    <dbReference type="NCBI Taxonomy" id="13658"/>
    <lineage>
        <taxon>Eukaryota</taxon>
        <taxon>Metazoa</taxon>
        <taxon>Ecdysozoa</taxon>
        <taxon>Nematoda</taxon>
        <taxon>Enoplea</taxon>
        <taxon>Dorylaimia</taxon>
        <taxon>Mermithida</taxon>
        <taxon>Mermithoidea</taxon>
        <taxon>Mermithidae</taxon>
        <taxon>Romanomermis</taxon>
    </lineage>
</organism>
<proteinExistence type="inferred from homology"/>
<dbReference type="PANTHER" id="PTHR11003">
    <property type="entry name" value="POTASSIUM CHANNEL, SUBFAMILY K"/>
    <property type="match status" value="1"/>
</dbReference>
<feature type="transmembrane region" description="Helical" evidence="9">
    <location>
        <begin position="238"/>
        <end position="255"/>
    </location>
</feature>
<dbReference type="PRINTS" id="PR01333">
    <property type="entry name" value="2POREKCHANEL"/>
</dbReference>
<evidence type="ECO:0000313" key="11">
    <source>
        <dbReference type="Proteomes" id="UP000887565"/>
    </source>
</evidence>
<dbReference type="Pfam" id="PF07885">
    <property type="entry name" value="Ion_trans_2"/>
    <property type="match status" value="2"/>
</dbReference>
<evidence type="ECO:0000259" key="10">
    <source>
        <dbReference type="Pfam" id="PF07885"/>
    </source>
</evidence>
<dbReference type="InterPro" id="IPR003280">
    <property type="entry name" value="2pore_dom_K_chnl"/>
</dbReference>
<evidence type="ECO:0000256" key="2">
    <source>
        <dbReference type="ARBA" id="ARBA00022448"/>
    </source>
</evidence>
<evidence type="ECO:0000256" key="9">
    <source>
        <dbReference type="SAM" id="Phobius"/>
    </source>
</evidence>
<evidence type="ECO:0000256" key="5">
    <source>
        <dbReference type="ARBA" id="ARBA00023065"/>
    </source>
</evidence>
<dbReference type="GO" id="GO:0005886">
    <property type="term" value="C:plasma membrane"/>
    <property type="evidence" value="ECO:0007669"/>
    <property type="project" value="TreeGrafter"/>
</dbReference>
<evidence type="ECO:0000256" key="7">
    <source>
        <dbReference type="ARBA" id="ARBA00023303"/>
    </source>
</evidence>
<dbReference type="Proteomes" id="UP000887565">
    <property type="component" value="Unplaced"/>
</dbReference>
<evidence type="ECO:0000256" key="6">
    <source>
        <dbReference type="ARBA" id="ARBA00023136"/>
    </source>
</evidence>
<dbReference type="GO" id="GO:0022841">
    <property type="term" value="F:potassium ion leak channel activity"/>
    <property type="evidence" value="ECO:0007669"/>
    <property type="project" value="TreeGrafter"/>
</dbReference>
<keyword evidence="2 8" id="KW-0813">Transport</keyword>
<dbReference type="GO" id="GO:0015271">
    <property type="term" value="F:outward rectifier potassium channel activity"/>
    <property type="evidence" value="ECO:0007669"/>
    <property type="project" value="TreeGrafter"/>
</dbReference>
<comment type="subcellular location">
    <subcellularLocation>
        <location evidence="1">Membrane</location>
        <topology evidence="1">Multi-pass membrane protein</topology>
    </subcellularLocation>
</comment>
<keyword evidence="6 9" id="KW-0472">Membrane</keyword>
<protein>
    <submittedName>
        <fullName evidence="12">Potassium channel domain-containing protein</fullName>
    </submittedName>
</protein>
<feature type="transmembrane region" description="Helical" evidence="9">
    <location>
        <begin position="207"/>
        <end position="226"/>
    </location>
</feature>
<sequence length="322" mass="36539">MNLRKKRSSYGHLVPQTTAGRVMCLIFCLIGIPLILVTIADIGRFLSIYVVLFYQHYAKFVKILSTFLSSIADRFDRWRRCRRCRRSAVGALRQTSSITYDAANALINILAQRRGTGANYDLDNDDADDDEEGVAKCSLHRASASAAGRRSGANFADRAGQLMISSADDRAEAFDHPMDENLMDNDDTEATNIDNEDLSMDPVNKQVSVVFILIILLGYTLFGAMLLQLWENWTLFEAFYYCVITVLTIGFGDYIPQNEKFMIITLFYIIGGLVVTTMCIDLVGSQYIKKIHYFGRNIVRLYGRAIRTIKKVRGRREKEDKK</sequence>
<dbReference type="SUPFAM" id="SSF81324">
    <property type="entry name" value="Voltage-gated potassium channels"/>
    <property type="match status" value="2"/>
</dbReference>
<evidence type="ECO:0000256" key="3">
    <source>
        <dbReference type="ARBA" id="ARBA00022692"/>
    </source>
</evidence>
<keyword evidence="7 8" id="KW-0407">Ion channel</keyword>
<feature type="transmembrane region" description="Helical" evidence="9">
    <location>
        <begin position="262"/>
        <end position="283"/>
    </location>
</feature>
<dbReference type="WBParaSite" id="nRc.2.0.1.t37641-RA">
    <property type="protein sequence ID" value="nRc.2.0.1.t37641-RA"/>
    <property type="gene ID" value="nRc.2.0.1.g37641"/>
</dbReference>
<feature type="domain" description="Potassium channel" evidence="10">
    <location>
        <begin position="10"/>
        <end position="46"/>
    </location>
</feature>
<feature type="domain" description="Potassium channel" evidence="10">
    <location>
        <begin position="214"/>
        <end position="286"/>
    </location>
</feature>
<feature type="transmembrane region" description="Helical" evidence="9">
    <location>
        <begin position="21"/>
        <end position="40"/>
    </location>
</feature>
<evidence type="ECO:0000256" key="1">
    <source>
        <dbReference type="ARBA" id="ARBA00004141"/>
    </source>
</evidence>
<name>A0A915KI16_ROMCU</name>
<dbReference type="PANTHER" id="PTHR11003:SF107">
    <property type="entry name" value="POTASSIUM CHANNEL DOMAIN-CONTAINING PROTEIN"/>
    <property type="match status" value="1"/>
</dbReference>
<keyword evidence="11" id="KW-1185">Reference proteome</keyword>
<keyword evidence="4 9" id="KW-1133">Transmembrane helix</keyword>
<reference evidence="12" key="1">
    <citation type="submission" date="2022-11" db="UniProtKB">
        <authorList>
            <consortium name="WormBaseParasite"/>
        </authorList>
    </citation>
    <scope>IDENTIFICATION</scope>
</reference>